<organism evidence="1 2">
    <name type="scientific">Persea americana</name>
    <name type="common">Avocado</name>
    <dbReference type="NCBI Taxonomy" id="3435"/>
    <lineage>
        <taxon>Eukaryota</taxon>
        <taxon>Viridiplantae</taxon>
        <taxon>Streptophyta</taxon>
        <taxon>Embryophyta</taxon>
        <taxon>Tracheophyta</taxon>
        <taxon>Spermatophyta</taxon>
        <taxon>Magnoliopsida</taxon>
        <taxon>Magnoliidae</taxon>
        <taxon>Laurales</taxon>
        <taxon>Lauraceae</taxon>
        <taxon>Persea</taxon>
    </lineage>
</organism>
<dbReference type="Proteomes" id="UP001234297">
    <property type="component" value="Chromosome 7"/>
</dbReference>
<comment type="caution">
    <text evidence="1">The sequence shown here is derived from an EMBL/GenBank/DDBJ whole genome shotgun (WGS) entry which is preliminary data.</text>
</comment>
<protein>
    <submittedName>
        <fullName evidence="1">Uncharacterized protein</fullName>
    </submittedName>
</protein>
<reference evidence="1 2" key="1">
    <citation type="journal article" date="2022" name="Hortic Res">
        <title>A haplotype resolved chromosomal level avocado genome allows analysis of novel avocado genes.</title>
        <authorList>
            <person name="Nath O."/>
            <person name="Fletcher S.J."/>
            <person name="Hayward A."/>
            <person name="Shaw L.M."/>
            <person name="Masouleh A.K."/>
            <person name="Furtado A."/>
            <person name="Henry R.J."/>
            <person name="Mitter N."/>
        </authorList>
    </citation>
    <scope>NUCLEOTIDE SEQUENCE [LARGE SCALE GENOMIC DNA]</scope>
    <source>
        <strain evidence="2">cv. Hass</strain>
    </source>
</reference>
<accession>A0ACC2L8R5</accession>
<keyword evidence="2" id="KW-1185">Reference proteome</keyword>
<sequence length="85" mass="9941">MDDSKERKERPASRSSGQACVCKSWRLILKNTIPRELPWLMMHPNDKDEDPDSRTFFSPSKQKIHTIPLPEMRGNRRCLFRTGGK</sequence>
<proteinExistence type="predicted"/>
<dbReference type="EMBL" id="CM056815">
    <property type="protein sequence ID" value="KAJ8629601.1"/>
    <property type="molecule type" value="Genomic_DNA"/>
</dbReference>
<evidence type="ECO:0000313" key="2">
    <source>
        <dbReference type="Proteomes" id="UP001234297"/>
    </source>
</evidence>
<gene>
    <name evidence="1" type="ORF">MRB53_022924</name>
</gene>
<name>A0ACC2L8R5_PERAE</name>
<evidence type="ECO:0000313" key="1">
    <source>
        <dbReference type="EMBL" id="KAJ8629601.1"/>
    </source>
</evidence>